<feature type="compositionally biased region" description="Low complexity" evidence="1">
    <location>
        <begin position="111"/>
        <end position="120"/>
    </location>
</feature>
<evidence type="ECO:0000256" key="1">
    <source>
        <dbReference type="SAM" id="MobiDB-lite"/>
    </source>
</evidence>
<dbReference type="PANTHER" id="PTHR42093">
    <property type="match status" value="1"/>
</dbReference>
<dbReference type="Pfam" id="PF23151">
    <property type="entry name" value="NuiA_2"/>
    <property type="match status" value="1"/>
</dbReference>
<gene>
    <name evidence="2" type="ORF">N8I77_005959</name>
</gene>
<dbReference type="Gene3D" id="3.40.1460.10">
    <property type="entry name" value="Nuclease A inhibitor-like"/>
    <property type="match status" value="1"/>
</dbReference>
<organism evidence="2 3">
    <name type="scientific">Phomopsis amygdali</name>
    <name type="common">Fusicoccum amygdali</name>
    <dbReference type="NCBI Taxonomy" id="1214568"/>
    <lineage>
        <taxon>Eukaryota</taxon>
        <taxon>Fungi</taxon>
        <taxon>Dikarya</taxon>
        <taxon>Ascomycota</taxon>
        <taxon>Pezizomycotina</taxon>
        <taxon>Sordariomycetes</taxon>
        <taxon>Sordariomycetidae</taxon>
        <taxon>Diaporthales</taxon>
        <taxon>Diaporthaceae</taxon>
        <taxon>Diaporthe</taxon>
    </lineage>
</organism>
<proteinExistence type="predicted"/>
<dbReference type="AlphaFoldDB" id="A0AAD9W3X6"/>
<protein>
    <submittedName>
        <fullName evidence="2">Uncharacterized protein</fullName>
    </submittedName>
</protein>
<feature type="region of interest" description="Disordered" evidence="1">
    <location>
        <begin position="105"/>
        <end position="130"/>
    </location>
</feature>
<dbReference type="InterPro" id="IPR056539">
    <property type="entry name" value="NuiA-like"/>
</dbReference>
<keyword evidence="3" id="KW-1185">Reference proteome</keyword>
<dbReference type="PANTHER" id="PTHR42093:SF1">
    <property type="match status" value="1"/>
</dbReference>
<sequence length="259" mass="28386">MVTTLVATKRAVSQLANLKARSNIIADTRSLVFCTNSYPQAASIRYHLRNQRTQLRSSIYSTCITDPNRLHTYSLTHARTGQRSLSGTTSLKMATDDEYMDFLNKANEDPGQGSASAQAQGGKGKKELKAADHGADIPQPLVKATKDAFYISDSDEPFVPVSLAWGKGEGLPDEEEIAKLVDHWDPAKAEVEILDPVDWDRNGQYKELIDAVSEAGKGNDVRVYRIVKDGSRVEYFVVTRAGEGKNARLVGVKALAIES</sequence>
<reference evidence="2" key="1">
    <citation type="submission" date="2023-06" db="EMBL/GenBank/DDBJ databases">
        <authorList>
            <person name="Noh H."/>
        </authorList>
    </citation>
    <scope>NUCLEOTIDE SEQUENCE</scope>
    <source>
        <strain evidence="2">DUCC20226</strain>
    </source>
</reference>
<accession>A0AAD9W3X6</accession>
<evidence type="ECO:0000313" key="3">
    <source>
        <dbReference type="Proteomes" id="UP001265746"/>
    </source>
</evidence>
<name>A0AAD9W3X6_PHOAM</name>
<dbReference type="Proteomes" id="UP001265746">
    <property type="component" value="Unassembled WGS sequence"/>
</dbReference>
<dbReference type="EMBL" id="JAUJFL010000003">
    <property type="protein sequence ID" value="KAK2607269.1"/>
    <property type="molecule type" value="Genomic_DNA"/>
</dbReference>
<evidence type="ECO:0000313" key="2">
    <source>
        <dbReference type="EMBL" id="KAK2607269.1"/>
    </source>
</evidence>
<comment type="caution">
    <text evidence="2">The sequence shown here is derived from an EMBL/GenBank/DDBJ whole genome shotgun (WGS) entry which is preliminary data.</text>
</comment>